<comment type="caution">
    <text evidence="3">The sequence shown here is derived from an EMBL/GenBank/DDBJ whole genome shotgun (WGS) entry which is preliminary data.</text>
</comment>
<evidence type="ECO:0000313" key="3">
    <source>
        <dbReference type="EMBL" id="OBW98210.1"/>
    </source>
</evidence>
<keyword evidence="1" id="KW-1133">Transmembrane helix</keyword>
<protein>
    <submittedName>
        <fullName evidence="3">Uncharacterized protein</fullName>
    </submittedName>
</protein>
<sequence length="75" mass="8082">MQHKGIIGFISRLLTIVNIGGNMSEQGADKAGLAISDGIKSFFRYVGMGIFIALILWLLPSVLSALSDFILAIRT</sequence>
<organism evidence="3 4">
    <name type="scientific">Gallibacterium anatis</name>
    <dbReference type="NCBI Taxonomy" id="750"/>
    <lineage>
        <taxon>Bacteria</taxon>
        <taxon>Pseudomonadati</taxon>
        <taxon>Pseudomonadota</taxon>
        <taxon>Gammaproteobacteria</taxon>
        <taxon>Pasteurellales</taxon>
        <taxon>Pasteurellaceae</taxon>
        <taxon>Gallibacterium</taxon>
    </lineage>
</organism>
<reference evidence="2" key="2">
    <citation type="journal article" date="2021" name="PeerJ">
        <title>Extensive microbial diversity within the chicken gut microbiome revealed by metagenomics and culture.</title>
        <authorList>
            <person name="Gilroy R."/>
            <person name="Ravi A."/>
            <person name="Getino M."/>
            <person name="Pursley I."/>
            <person name="Horton D.L."/>
            <person name="Alikhan N.F."/>
            <person name="Baker D."/>
            <person name="Gharbi K."/>
            <person name="Hall N."/>
            <person name="Watson M."/>
            <person name="Adriaenssens E.M."/>
            <person name="Foster-Nyarko E."/>
            <person name="Jarju S."/>
            <person name="Secka A."/>
            <person name="Antonio M."/>
            <person name="Oren A."/>
            <person name="Chaudhuri R.R."/>
            <person name="La Ragione R."/>
            <person name="Hildebrand F."/>
            <person name="Pallen M.J."/>
        </authorList>
    </citation>
    <scope>NUCLEOTIDE SEQUENCE</scope>
    <source>
        <strain evidence="2">ChiHjej11B10-15683</strain>
    </source>
</reference>
<gene>
    <name evidence="2" type="ORF">K8W15_09695</name>
    <name evidence="3" type="ORF">QV03_07395</name>
</gene>
<proteinExistence type="predicted"/>
<name>A0A1A7P4D9_9PAST</name>
<reference evidence="3 4" key="1">
    <citation type="submission" date="2014-11" db="EMBL/GenBank/DDBJ databases">
        <title>Pan-genome of Gallibacterium spp.</title>
        <authorList>
            <person name="Kudirkiene E."/>
            <person name="Bojesen A.M."/>
        </authorList>
    </citation>
    <scope>NUCLEOTIDE SEQUENCE [LARGE SCALE GENOMIC DNA]</scope>
    <source>
        <strain evidence="3 4">F 279</strain>
    </source>
</reference>
<reference evidence="2" key="3">
    <citation type="submission" date="2021-09" db="EMBL/GenBank/DDBJ databases">
        <authorList>
            <person name="Gilroy R."/>
        </authorList>
    </citation>
    <scope>NUCLEOTIDE SEQUENCE</scope>
    <source>
        <strain evidence="2">ChiHjej11B10-15683</strain>
    </source>
</reference>
<dbReference type="Proteomes" id="UP000749334">
    <property type="component" value="Unassembled WGS sequence"/>
</dbReference>
<dbReference type="RefSeq" id="WP_039084486.1">
    <property type="nucleotide sequence ID" value="NZ_AP035889.1"/>
</dbReference>
<dbReference type="EMBL" id="JTJO01000034">
    <property type="protein sequence ID" value="OBW98210.1"/>
    <property type="molecule type" value="Genomic_DNA"/>
</dbReference>
<evidence type="ECO:0000313" key="2">
    <source>
        <dbReference type="EMBL" id="HJF74436.1"/>
    </source>
</evidence>
<evidence type="ECO:0000256" key="1">
    <source>
        <dbReference type="SAM" id="Phobius"/>
    </source>
</evidence>
<keyword evidence="1" id="KW-0472">Membrane</keyword>
<dbReference type="EMBL" id="DYVQ01000079">
    <property type="protein sequence ID" value="HJF74436.1"/>
    <property type="molecule type" value="Genomic_DNA"/>
</dbReference>
<evidence type="ECO:0000313" key="4">
    <source>
        <dbReference type="Proteomes" id="UP000092643"/>
    </source>
</evidence>
<dbReference type="Proteomes" id="UP000092643">
    <property type="component" value="Unassembled WGS sequence"/>
</dbReference>
<feature type="transmembrane region" description="Helical" evidence="1">
    <location>
        <begin position="50"/>
        <end position="73"/>
    </location>
</feature>
<dbReference type="AlphaFoldDB" id="A0A1A7P4D9"/>
<keyword evidence="1" id="KW-0812">Transmembrane</keyword>
<accession>A0A1A7P4D9</accession>
<dbReference type="PATRIC" id="fig|750.21.peg.556"/>